<evidence type="ECO:0000313" key="7">
    <source>
        <dbReference type="Ensembl" id="ENSACIP00000008135.1"/>
    </source>
</evidence>
<dbReference type="InterPro" id="IPR020977">
    <property type="entry name" value="Beta-casein-like"/>
</dbReference>
<comment type="subcellular location">
    <subcellularLocation>
        <location evidence="1">Membrane</location>
        <topology evidence="1">Multi-pass membrane protein</topology>
    </subcellularLocation>
</comment>
<organism evidence="7 8">
    <name type="scientific">Amphilophus citrinellus</name>
    <name type="common">Midas cichlid</name>
    <name type="synonym">Cichlasoma citrinellum</name>
    <dbReference type="NCBI Taxonomy" id="61819"/>
    <lineage>
        <taxon>Eukaryota</taxon>
        <taxon>Metazoa</taxon>
        <taxon>Chordata</taxon>
        <taxon>Craniata</taxon>
        <taxon>Vertebrata</taxon>
        <taxon>Euteleostomi</taxon>
        <taxon>Actinopterygii</taxon>
        <taxon>Neopterygii</taxon>
        <taxon>Teleostei</taxon>
        <taxon>Neoteleostei</taxon>
        <taxon>Acanthomorphata</taxon>
        <taxon>Ovalentaria</taxon>
        <taxon>Cichlomorphae</taxon>
        <taxon>Cichliformes</taxon>
        <taxon>Cichlidae</taxon>
        <taxon>New World cichlids</taxon>
        <taxon>Cichlasomatinae</taxon>
        <taxon>Heroini</taxon>
        <taxon>Amphilophus</taxon>
    </lineage>
</organism>
<keyword evidence="3 6" id="KW-0812">Transmembrane</keyword>
<feature type="transmembrane region" description="Helical" evidence="6">
    <location>
        <begin position="147"/>
        <end position="177"/>
    </location>
</feature>
<protein>
    <submittedName>
        <fullName evidence="7">Transmembrane protein 54b</fullName>
    </submittedName>
</protein>
<evidence type="ECO:0000313" key="8">
    <source>
        <dbReference type="Proteomes" id="UP000261340"/>
    </source>
</evidence>
<dbReference type="PANTHER" id="PTHR31258:SF5">
    <property type="entry name" value="TMEM54 PROTEIN-RELATED"/>
    <property type="match status" value="1"/>
</dbReference>
<keyword evidence="8" id="KW-1185">Reference proteome</keyword>
<reference evidence="7" key="2">
    <citation type="submission" date="2025-09" db="UniProtKB">
        <authorList>
            <consortium name="Ensembl"/>
        </authorList>
    </citation>
    <scope>IDENTIFICATION</scope>
</reference>
<dbReference type="AlphaFoldDB" id="A0A3Q0RH63"/>
<dbReference type="GeneTree" id="ENSGT00390000004700"/>
<evidence type="ECO:0000256" key="6">
    <source>
        <dbReference type="SAM" id="Phobius"/>
    </source>
</evidence>
<feature type="transmembrane region" description="Helical" evidence="6">
    <location>
        <begin position="51"/>
        <end position="71"/>
    </location>
</feature>
<accession>A0A3Q0RH63</accession>
<evidence type="ECO:0000256" key="5">
    <source>
        <dbReference type="ARBA" id="ARBA00023136"/>
    </source>
</evidence>
<sequence>MEPKVLMKMGLSAVIVGHINFLLGALVHGVVLRHINIHKQAHTVEYGISNVVAIAAGILGVVVGVLAIVLSKNKKSKSLMWSLFIVSLVAALTAAVSAIGLFTSMVRAIIHGGRSLLAHCHFPDAADYSSITNECPFDPTRIYSTTLILWVPLIVTCVIQLVFCARCFAVCISLLGLPCCLTGKGPRDRGRSVRFGLKQIFWNTSGRLCQPIISYIYARRPFVLPDIKRQ</sequence>
<comment type="similarity">
    <text evidence="2">Belongs to the TMEM54 family.</text>
</comment>
<dbReference type="STRING" id="61819.ENSACIP00000008135"/>
<evidence type="ECO:0000256" key="3">
    <source>
        <dbReference type="ARBA" id="ARBA00022692"/>
    </source>
</evidence>
<keyword evidence="5 6" id="KW-0472">Membrane</keyword>
<dbReference type="OMA" id="IANDCPF"/>
<proteinExistence type="inferred from homology"/>
<evidence type="ECO:0000256" key="2">
    <source>
        <dbReference type="ARBA" id="ARBA00011030"/>
    </source>
</evidence>
<dbReference type="Proteomes" id="UP000261340">
    <property type="component" value="Unplaced"/>
</dbReference>
<dbReference type="Pfam" id="PF12304">
    <property type="entry name" value="BCLP"/>
    <property type="match status" value="1"/>
</dbReference>
<name>A0A3Q0RH63_AMPCI</name>
<keyword evidence="4 6" id="KW-1133">Transmembrane helix</keyword>
<evidence type="ECO:0000256" key="4">
    <source>
        <dbReference type="ARBA" id="ARBA00022989"/>
    </source>
</evidence>
<dbReference type="Ensembl" id="ENSACIT00000008376.1">
    <property type="protein sequence ID" value="ENSACIP00000008135.1"/>
    <property type="gene ID" value="ENSACIG00000006373.1"/>
</dbReference>
<feature type="transmembrane region" description="Helical" evidence="6">
    <location>
        <begin position="83"/>
        <end position="110"/>
    </location>
</feature>
<dbReference type="PANTHER" id="PTHR31258">
    <property type="entry name" value="KERATINOCYTE-ASSOCIATED PROTEIN 3"/>
    <property type="match status" value="1"/>
</dbReference>
<feature type="transmembrane region" description="Helical" evidence="6">
    <location>
        <begin position="12"/>
        <end position="31"/>
    </location>
</feature>
<dbReference type="GO" id="GO:0016020">
    <property type="term" value="C:membrane"/>
    <property type="evidence" value="ECO:0007669"/>
    <property type="project" value="UniProtKB-SubCell"/>
</dbReference>
<evidence type="ECO:0000256" key="1">
    <source>
        <dbReference type="ARBA" id="ARBA00004141"/>
    </source>
</evidence>
<reference evidence="7" key="1">
    <citation type="submission" date="2025-08" db="UniProtKB">
        <authorList>
            <consortium name="Ensembl"/>
        </authorList>
    </citation>
    <scope>IDENTIFICATION</scope>
</reference>